<dbReference type="AlphaFoldDB" id="K7NXU3"/>
<accession>K7NXU3</accession>
<name>K7NXU3_LARDC</name>
<proteinExistence type="predicted"/>
<feature type="non-terminal residue" evidence="1">
    <location>
        <position position="1"/>
    </location>
</feature>
<protein>
    <submittedName>
        <fullName evidence="1">Uncharacterized protein</fullName>
    </submittedName>
</protein>
<dbReference type="EMBL" id="JQ440456">
    <property type="protein sequence ID" value="AFB32238.1"/>
    <property type="molecule type" value="Genomic_DNA"/>
</dbReference>
<organism evidence="1">
    <name type="scientific">Larix decidua</name>
    <name type="common">European larch</name>
    <dbReference type="NCBI Taxonomy" id="71402"/>
    <lineage>
        <taxon>Eukaryota</taxon>
        <taxon>Viridiplantae</taxon>
        <taxon>Streptophyta</taxon>
        <taxon>Embryophyta</taxon>
        <taxon>Tracheophyta</taxon>
        <taxon>Spermatophyta</taxon>
        <taxon>Pinopsida</taxon>
        <taxon>Pinidae</taxon>
        <taxon>Conifers I</taxon>
        <taxon>Pinales</taxon>
        <taxon>Pinaceae</taxon>
        <taxon>Larix</taxon>
    </lineage>
</organism>
<reference evidence="1" key="1">
    <citation type="journal article" date="2012" name="Evol. Appl.">
        <title>Contrasting patterns of nucleotide diversity for four conifers of Alpine European forests.</title>
        <authorList>
            <person name="Mosca E."/>
            <person name="Eckert A.J."/>
            <person name="Liechty J.D."/>
            <person name="Wegrzyn J.L."/>
            <person name="La Porta N."/>
            <person name="Vendramin G.G."/>
            <person name="Neale D.B."/>
        </authorList>
    </citation>
    <scope>NUCLEOTIDE SEQUENCE</scope>
    <source>
        <strain evidence="1">AcesapB07</strain>
        <tissue evidence="1">Megagametophyte</tissue>
    </source>
</reference>
<sequence length="77" mass="8739">EDDVVTLCDNMQSLLDEEKELTFVYLSLSKYLEDEVIHVINIGLICTSQVPSNRSSMLEVVHILELVIFPMESIEAP</sequence>
<evidence type="ECO:0000313" key="1">
    <source>
        <dbReference type="EMBL" id="AFB32238.1"/>
    </source>
</evidence>
<gene>
    <name evidence="1" type="ORF">0_11270_01</name>
</gene>